<sequence>MAPSRSYDVCLDDVVIFHGSMRTCEKVYYAIEKVFSLPCFKDVKVPVLHISFSF</sequence>
<organism evidence="1">
    <name type="scientific">Sigmofec virus UA08Rod_5667</name>
    <dbReference type="NCBI Taxonomy" id="2929435"/>
    <lineage>
        <taxon>Viruses</taxon>
        <taxon>Monodnaviria</taxon>
        <taxon>Sangervirae</taxon>
        <taxon>Phixviricota</taxon>
        <taxon>Malgrandaviricetes</taxon>
        <taxon>Petitvirales</taxon>
        <taxon>Microviridae</taxon>
    </lineage>
</organism>
<reference evidence="1" key="1">
    <citation type="submission" date="2022-02" db="EMBL/GenBank/DDBJ databases">
        <title>Towards deciphering the DNA virus diversity associated with rodent species in the families Cricetidae and Heteromyidae.</title>
        <authorList>
            <person name="Lund M."/>
            <person name="Larsen B.B."/>
            <person name="Gryseels S."/>
            <person name="Kraberger S."/>
            <person name="Rowsey D.M."/>
            <person name="Steger L."/>
            <person name="Yule K.M."/>
            <person name="Upham N.S."/>
            <person name="Worobey M."/>
            <person name="Van Doorslaer K."/>
            <person name="Varsani A."/>
        </authorList>
    </citation>
    <scope>NUCLEOTIDE SEQUENCE</scope>
    <source>
        <strain evidence="1">UA08Rod_5667</strain>
    </source>
</reference>
<proteinExistence type="predicted"/>
<name>A0A976N0L5_9VIRU</name>
<dbReference type="EMBL" id="OM869536">
    <property type="protein sequence ID" value="UPW41044.1"/>
    <property type="molecule type" value="Genomic_DNA"/>
</dbReference>
<accession>A0A976N0L5</accession>
<protein>
    <submittedName>
        <fullName evidence="1">Uncharacterized protein</fullName>
    </submittedName>
</protein>
<evidence type="ECO:0000313" key="1">
    <source>
        <dbReference type="EMBL" id="UPW41044.1"/>
    </source>
</evidence>